<protein>
    <submittedName>
        <fullName evidence="1">Uncharacterized protein</fullName>
    </submittedName>
</protein>
<name>A0ACC2K8D1_PERAE</name>
<keyword evidence="2" id="KW-1185">Reference proteome</keyword>
<evidence type="ECO:0000313" key="1">
    <source>
        <dbReference type="EMBL" id="KAJ8617271.1"/>
    </source>
</evidence>
<proteinExistence type="predicted"/>
<sequence length="70" mass="8082">MGVWVIDDMDSSEWVLVHKISFADIEFPGPLADSDFVTKDRNAYALWPMHRGGFKDENESLDARLEELMH</sequence>
<accession>A0ACC2K8D1</accession>
<comment type="caution">
    <text evidence="1">The sequence shown here is derived from an EMBL/GenBank/DDBJ whole genome shotgun (WGS) entry which is preliminary data.</text>
</comment>
<dbReference type="EMBL" id="CM056812">
    <property type="protein sequence ID" value="KAJ8617271.1"/>
    <property type="molecule type" value="Genomic_DNA"/>
</dbReference>
<evidence type="ECO:0000313" key="2">
    <source>
        <dbReference type="Proteomes" id="UP001234297"/>
    </source>
</evidence>
<dbReference type="Proteomes" id="UP001234297">
    <property type="component" value="Chromosome 4"/>
</dbReference>
<organism evidence="1 2">
    <name type="scientific">Persea americana</name>
    <name type="common">Avocado</name>
    <dbReference type="NCBI Taxonomy" id="3435"/>
    <lineage>
        <taxon>Eukaryota</taxon>
        <taxon>Viridiplantae</taxon>
        <taxon>Streptophyta</taxon>
        <taxon>Embryophyta</taxon>
        <taxon>Tracheophyta</taxon>
        <taxon>Spermatophyta</taxon>
        <taxon>Magnoliopsida</taxon>
        <taxon>Magnoliidae</taxon>
        <taxon>Laurales</taxon>
        <taxon>Lauraceae</taxon>
        <taxon>Persea</taxon>
    </lineage>
</organism>
<reference evidence="1 2" key="1">
    <citation type="journal article" date="2022" name="Hortic Res">
        <title>A haplotype resolved chromosomal level avocado genome allows analysis of novel avocado genes.</title>
        <authorList>
            <person name="Nath O."/>
            <person name="Fletcher S.J."/>
            <person name="Hayward A."/>
            <person name="Shaw L.M."/>
            <person name="Masouleh A.K."/>
            <person name="Furtado A."/>
            <person name="Henry R.J."/>
            <person name="Mitter N."/>
        </authorList>
    </citation>
    <scope>NUCLEOTIDE SEQUENCE [LARGE SCALE GENOMIC DNA]</scope>
    <source>
        <strain evidence="2">cv. Hass</strain>
    </source>
</reference>
<gene>
    <name evidence="1" type="ORF">MRB53_013457</name>
</gene>